<keyword evidence="5" id="KW-0472">Membrane</keyword>
<dbReference type="GO" id="GO:0016757">
    <property type="term" value="F:glycosyltransferase activity"/>
    <property type="evidence" value="ECO:0007669"/>
    <property type="project" value="UniProtKB-KW"/>
</dbReference>
<dbReference type="PANTHER" id="PTHR43646">
    <property type="entry name" value="GLYCOSYLTRANSFERASE"/>
    <property type="match status" value="1"/>
</dbReference>
<dbReference type="OrthoDB" id="9811214at2"/>
<keyword evidence="4" id="KW-0808">Transferase</keyword>
<organism evidence="7 8">
    <name type="scientific">Prosthecodimorpha hirschii</name>
    <dbReference type="NCBI Taxonomy" id="665126"/>
    <lineage>
        <taxon>Bacteria</taxon>
        <taxon>Pseudomonadati</taxon>
        <taxon>Pseudomonadota</taxon>
        <taxon>Alphaproteobacteria</taxon>
        <taxon>Hyphomicrobiales</taxon>
        <taxon>Ancalomicrobiaceae</taxon>
        <taxon>Prosthecodimorpha</taxon>
    </lineage>
</organism>
<accession>A0A0P6VK17</accession>
<dbReference type="InterPro" id="IPR001173">
    <property type="entry name" value="Glyco_trans_2-like"/>
</dbReference>
<evidence type="ECO:0000256" key="1">
    <source>
        <dbReference type="ARBA" id="ARBA00004236"/>
    </source>
</evidence>
<dbReference type="AlphaFoldDB" id="A0A0P6VK17"/>
<evidence type="ECO:0000256" key="5">
    <source>
        <dbReference type="ARBA" id="ARBA00023136"/>
    </source>
</evidence>
<comment type="caution">
    <text evidence="7">The sequence shown here is derived from an EMBL/GenBank/DDBJ whole genome shotgun (WGS) entry which is preliminary data.</text>
</comment>
<dbReference type="Pfam" id="PF00535">
    <property type="entry name" value="Glycos_transf_2"/>
    <property type="match status" value="1"/>
</dbReference>
<dbReference type="InterPro" id="IPR029044">
    <property type="entry name" value="Nucleotide-diphossugar_trans"/>
</dbReference>
<proteinExistence type="predicted"/>
<gene>
    <name evidence="7" type="ORF">ABB55_09220</name>
</gene>
<dbReference type="PANTHER" id="PTHR43646:SF2">
    <property type="entry name" value="GLYCOSYLTRANSFERASE 2-LIKE DOMAIN-CONTAINING PROTEIN"/>
    <property type="match status" value="1"/>
</dbReference>
<reference evidence="7 8" key="2">
    <citation type="submission" date="2015-10" db="EMBL/GenBank/DDBJ databases">
        <title>Draft Genome Sequence of Prosthecomicrobium hirschii ATCC 27832.</title>
        <authorList>
            <person name="Daniel J."/>
            <person name="Givan S.A."/>
            <person name="Brun Y.V."/>
            <person name="Brown P.J."/>
        </authorList>
    </citation>
    <scope>NUCLEOTIDE SEQUENCE [LARGE SCALE GENOMIC DNA]</scope>
    <source>
        <strain evidence="7 8">16</strain>
    </source>
</reference>
<evidence type="ECO:0000256" key="3">
    <source>
        <dbReference type="ARBA" id="ARBA00022676"/>
    </source>
</evidence>
<dbReference type="RefSeq" id="WP_054358550.1">
    <property type="nucleotide sequence ID" value="NZ_JAPCYQ010000001.1"/>
</dbReference>
<keyword evidence="2" id="KW-1003">Cell membrane</keyword>
<evidence type="ECO:0000313" key="8">
    <source>
        <dbReference type="Proteomes" id="UP000048984"/>
    </source>
</evidence>
<evidence type="ECO:0000256" key="2">
    <source>
        <dbReference type="ARBA" id="ARBA00022475"/>
    </source>
</evidence>
<protein>
    <recommendedName>
        <fullName evidence="6">Glycosyltransferase 2-like domain-containing protein</fullName>
    </recommendedName>
</protein>
<dbReference type="Gene3D" id="3.90.550.10">
    <property type="entry name" value="Spore Coat Polysaccharide Biosynthesis Protein SpsA, Chain A"/>
    <property type="match status" value="1"/>
</dbReference>
<dbReference type="SUPFAM" id="SSF53448">
    <property type="entry name" value="Nucleotide-diphospho-sugar transferases"/>
    <property type="match status" value="1"/>
</dbReference>
<dbReference type="EMBL" id="LJYW01000001">
    <property type="protein sequence ID" value="KPL52387.1"/>
    <property type="molecule type" value="Genomic_DNA"/>
</dbReference>
<keyword evidence="8" id="KW-1185">Reference proteome</keyword>
<dbReference type="Proteomes" id="UP000048984">
    <property type="component" value="Unassembled WGS sequence"/>
</dbReference>
<feature type="domain" description="Glycosyltransferase 2-like" evidence="6">
    <location>
        <begin position="5"/>
        <end position="127"/>
    </location>
</feature>
<keyword evidence="3" id="KW-0328">Glycosyltransferase</keyword>
<dbReference type="GO" id="GO:0005886">
    <property type="term" value="C:plasma membrane"/>
    <property type="evidence" value="ECO:0007669"/>
    <property type="project" value="UniProtKB-SubCell"/>
</dbReference>
<reference evidence="7 8" key="1">
    <citation type="submission" date="2015-09" db="EMBL/GenBank/DDBJ databases">
        <authorList>
            <person name="Jackson K.R."/>
            <person name="Lunt B.L."/>
            <person name="Fisher J.N.B."/>
            <person name="Gardner A.V."/>
            <person name="Bailey M.E."/>
            <person name="Deus L.M."/>
            <person name="Earl A.S."/>
            <person name="Gibby P.D."/>
            <person name="Hartmann K.A."/>
            <person name="Liu J.E."/>
            <person name="Manci A.M."/>
            <person name="Nielsen D.A."/>
            <person name="Solomon M.B."/>
            <person name="Breakwell D.P."/>
            <person name="Burnett S.H."/>
            <person name="Grose J.H."/>
        </authorList>
    </citation>
    <scope>NUCLEOTIDE SEQUENCE [LARGE SCALE GENOMIC DNA]</scope>
    <source>
        <strain evidence="7 8">16</strain>
    </source>
</reference>
<name>A0A0P6VK17_9HYPH</name>
<evidence type="ECO:0000313" key="7">
    <source>
        <dbReference type="EMBL" id="KPL52387.1"/>
    </source>
</evidence>
<sequence>MAMLSVVIPTLNAEEGLLRTLASLVPAAAEGAIREVVVVDGGSRDGTEKVAEAAGCTLLQHPGPWGERVGQGVAIARRAPWLMILPPNVLLEGEWFREVMAFAERAERNGAAGEAAAFRLAFDAFGWRARVAEGTVGVASSVFGLPLPEQGLILSRRAWDTARRHAPIRDHRDLIGRIGRRSIHILRSNAVAIASRHDGRELPAGGAIARHVLAALGVPIRATGA</sequence>
<dbReference type="STRING" id="665126.ABB55_09220"/>
<evidence type="ECO:0000256" key="4">
    <source>
        <dbReference type="ARBA" id="ARBA00022679"/>
    </source>
</evidence>
<evidence type="ECO:0000259" key="6">
    <source>
        <dbReference type="Pfam" id="PF00535"/>
    </source>
</evidence>
<comment type="subcellular location">
    <subcellularLocation>
        <location evidence="1">Cell membrane</location>
    </subcellularLocation>
</comment>